<sequence length="251" mass="27232">MNDTELLRYNRQLMLPEIDISGQEKLLQSTVLIIGMGGLGSPVALYLAAAGVGHLIIADDDYVELSNLQRQIAHTTERLGQLKVDSAEVGILALNPEIKVTKISQRLNPQTLQTWLSQVDLVIDATDNFATRFVINDSCVKTRTPLVSGAAVQLQGQVMVYDPTQPDSACYRCLYQSSSHDAPSCAENGVAAPVVGIIGTIQALEAMKLLAGFGKTLAGYLLVFDAKQMEWRKLRLPKNPDCPACGTDSIF</sequence>
<reference evidence="3" key="1">
    <citation type="submission" date="2020-05" db="EMBL/GenBank/DDBJ databases">
        <title>Sulfur intermediates as new biogeochemical hubs in an aquatic model microbial ecosystem.</title>
        <authorList>
            <person name="Vigneron A."/>
        </authorList>
    </citation>
    <scope>NUCLEOTIDE SEQUENCE</scope>
    <source>
        <strain evidence="3">Bin.250</strain>
    </source>
</reference>
<evidence type="ECO:0000313" key="4">
    <source>
        <dbReference type="Proteomes" id="UP000754644"/>
    </source>
</evidence>
<dbReference type="InterPro" id="IPR000594">
    <property type="entry name" value="ThiF_NAD_FAD-bd"/>
</dbReference>
<evidence type="ECO:0000313" key="3">
    <source>
        <dbReference type="EMBL" id="NQV65387.1"/>
    </source>
</evidence>
<dbReference type="AlphaFoldDB" id="A0A973A9F1"/>
<accession>A0A973A9F1</accession>
<comment type="similarity">
    <text evidence="1">Belongs to the HesA/MoeB/ThiF family.</text>
</comment>
<dbReference type="GO" id="GO:0008641">
    <property type="term" value="F:ubiquitin-like modifier activating enzyme activity"/>
    <property type="evidence" value="ECO:0007669"/>
    <property type="project" value="InterPro"/>
</dbReference>
<comment type="caution">
    <text evidence="3">The sequence shown here is derived from an EMBL/GenBank/DDBJ whole genome shotgun (WGS) entry which is preliminary data.</text>
</comment>
<keyword evidence="3" id="KW-0548">Nucleotidyltransferase</keyword>
<evidence type="ECO:0000256" key="1">
    <source>
        <dbReference type="ARBA" id="ARBA00009919"/>
    </source>
</evidence>
<dbReference type="InterPro" id="IPR035985">
    <property type="entry name" value="Ubiquitin-activating_enz"/>
</dbReference>
<protein>
    <submittedName>
        <fullName evidence="3">Molybdopterin-synthase adenylyltransferase MoeB</fullName>
    </submittedName>
</protein>
<dbReference type="PANTHER" id="PTHR10953">
    <property type="entry name" value="UBIQUITIN-ACTIVATING ENZYME E1"/>
    <property type="match status" value="1"/>
</dbReference>
<dbReference type="SUPFAM" id="SSF69572">
    <property type="entry name" value="Activating enzymes of the ubiquitin-like proteins"/>
    <property type="match status" value="1"/>
</dbReference>
<name>A0A973A9F1_9GAMM</name>
<dbReference type="PANTHER" id="PTHR10953:SF102">
    <property type="entry name" value="ADENYLYLTRANSFERASE AND SULFURTRANSFERASE MOCS3"/>
    <property type="match status" value="1"/>
</dbReference>
<dbReference type="NCBIfam" id="NF004281">
    <property type="entry name" value="PRK05690.1"/>
    <property type="match status" value="1"/>
</dbReference>
<dbReference type="Pfam" id="PF00899">
    <property type="entry name" value="ThiF"/>
    <property type="match status" value="1"/>
</dbReference>
<dbReference type="GO" id="GO:0004792">
    <property type="term" value="F:thiosulfate-cyanide sulfurtransferase activity"/>
    <property type="evidence" value="ECO:0007669"/>
    <property type="project" value="TreeGrafter"/>
</dbReference>
<dbReference type="GO" id="GO:0016779">
    <property type="term" value="F:nucleotidyltransferase activity"/>
    <property type="evidence" value="ECO:0007669"/>
    <property type="project" value="UniProtKB-KW"/>
</dbReference>
<evidence type="ECO:0000259" key="2">
    <source>
        <dbReference type="Pfam" id="PF00899"/>
    </source>
</evidence>
<gene>
    <name evidence="3" type="primary">moeB</name>
    <name evidence="3" type="ORF">HQ497_08475</name>
</gene>
<proteinExistence type="inferred from homology"/>
<dbReference type="EMBL" id="JABMOJ010000315">
    <property type="protein sequence ID" value="NQV65387.1"/>
    <property type="molecule type" value="Genomic_DNA"/>
</dbReference>
<dbReference type="GO" id="GO:0008146">
    <property type="term" value="F:sulfotransferase activity"/>
    <property type="evidence" value="ECO:0007669"/>
    <property type="project" value="TreeGrafter"/>
</dbReference>
<organism evidence="3 4">
    <name type="scientific">SAR86 cluster bacterium</name>
    <dbReference type="NCBI Taxonomy" id="2030880"/>
    <lineage>
        <taxon>Bacteria</taxon>
        <taxon>Pseudomonadati</taxon>
        <taxon>Pseudomonadota</taxon>
        <taxon>Gammaproteobacteria</taxon>
        <taxon>SAR86 cluster</taxon>
    </lineage>
</organism>
<feature type="domain" description="THIF-type NAD/FAD binding fold" evidence="2">
    <location>
        <begin position="9"/>
        <end position="244"/>
    </location>
</feature>
<dbReference type="GO" id="GO:0005829">
    <property type="term" value="C:cytosol"/>
    <property type="evidence" value="ECO:0007669"/>
    <property type="project" value="TreeGrafter"/>
</dbReference>
<dbReference type="Gene3D" id="3.40.50.720">
    <property type="entry name" value="NAD(P)-binding Rossmann-like Domain"/>
    <property type="match status" value="1"/>
</dbReference>
<dbReference type="InterPro" id="IPR045886">
    <property type="entry name" value="ThiF/MoeB/HesA"/>
</dbReference>
<dbReference type="FunFam" id="3.40.50.720:FF:000080">
    <property type="entry name" value="Thiazole biosynthesis adenylyltransferase ThiF"/>
    <property type="match status" value="1"/>
</dbReference>
<dbReference type="Proteomes" id="UP000754644">
    <property type="component" value="Unassembled WGS sequence"/>
</dbReference>
<keyword evidence="3" id="KW-0808">Transferase</keyword>
<dbReference type="CDD" id="cd00757">
    <property type="entry name" value="ThiF_MoeB_HesA_family"/>
    <property type="match status" value="1"/>
</dbReference>